<name>A0A6J4U5S9_9BACT</name>
<feature type="binding site" evidence="13 14">
    <location>
        <begin position="21"/>
        <end position="23"/>
    </location>
    <ligand>
        <name>substrate</name>
    </ligand>
</feature>
<dbReference type="InterPro" id="IPR036043">
    <property type="entry name" value="Phosphoglycerate_kinase_sf"/>
</dbReference>
<dbReference type="AlphaFoldDB" id="A0A6J4U5S9"/>
<dbReference type="SUPFAM" id="SSF53748">
    <property type="entry name" value="Phosphoglycerate kinase"/>
    <property type="match status" value="1"/>
</dbReference>
<feature type="binding site" evidence="13 15">
    <location>
        <begin position="347"/>
        <end position="350"/>
    </location>
    <ligand>
        <name>ATP</name>
        <dbReference type="ChEBI" id="CHEBI:30616"/>
    </ligand>
</feature>
<comment type="catalytic activity">
    <reaction evidence="1 13 16">
        <text>(2R)-3-phosphoglycerate + ATP = (2R)-3-phospho-glyceroyl phosphate + ADP</text>
        <dbReference type="Rhea" id="RHEA:14801"/>
        <dbReference type="ChEBI" id="CHEBI:30616"/>
        <dbReference type="ChEBI" id="CHEBI:57604"/>
        <dbReference type="ChEBI" id="CHEBI:58272"/>
        <dbReference type="ChEBI" id="CHEBI:456216"/>
        <dbReference type="EC" id="2.7.2.3"/>
    </reaction>
</comment>
<protein>
    <recommendedName>
        <fullName evidence="6 13">Phosphoglycerate kinase</fullName>
        <ecNumber evidence="5 13">2.7.2.3</ecNumber>
    </recommendedName>
</protein>
<dbReference type="InterPro" id="IPR015911">
    <property type="entry name" value="Phosphoglycerate_kinase_CS"/>
</dbReference>
<keyword evidence="8 13" id="KW-0808">Transferase</keyword>
<dbReference type="HAMAP" id="MF_00145">
    <property type="entry name" value="Phosphoglyc_kinase"/>
    <property type="match status" value="1"/>
</dbReference>
<keyword evidence="9 13" id="KW-0547">Nucleotide-binding</keyword>
<evidence type="ECO:0000256" key="11">
    <source>
        <dbReference type="ARBA" id="ARBA00022840"/>
    </source>
</evidence>
<evidence type="ECO:0000256" key="2">
    <source>
        <dbReference type="ARBA" id="ARBA00004838"/>
    </source>
</evidence>
<evidence type="ECO:0000256" key="7">
    <source>
        <dbReference type="ARBA" id="ARBA00022490"/>
    </source>
</evidence>
<evidence type="ECO:0000256" key="15">
    <source>
        <dbReference type="PIRSR" id="PIRSR000724-2"/>
    </source>
</evidence>
<keyword evidence="7 13" id="KW-0963">Cytoplasm</keyword>
<feature type="binding site" evidence="13 15">
    <location>
        <position position="201"/>
    </location>
    <ligand>
        <name>ATP</name>
        <dbReference type="ChEBI" id="CHEBI:30616"/>
    </ligand>
</feature>
<comment type="subunit">
    <text evidence="4 13">Monomer.</text>
</comment>
<feature type="binding site" evidence="13">
    <location>
        <position position="36"/>
    </location>
    <ligand>
        <name>substrate</name>
    </ligand>
</feature>
<dbReference type="PANTHER" id="PTHR11406:SF23">
    <property type="entry name" value="PHOSPHOGLYCERATE KINASE 1, CHLOROPLASTIC-RELATED"/>
    <property type="match status" value="1"/>
</dbReference>
<comment type="similarity">
    <text evidence="3 13 16">Belongs to the phosphoglycerate kinase family.</text>
</comment>
<feature type="binding site" evidence="13 14">
    <location>
        <begin position="59"/>
        <end position="62"/>
    </location>
    <ligand>
        <name>substrate</name>
    </ligand>
</feature>
<gene>
    <name evidence="13" type="primary">pgk</name>
    <name evidence="17" type="ORF">AVDCRST_MAG49-932</name>
</gene>
<evidence type="ECO:0000256" key="3">
    <source>
        <dbReference type="ARBA" id="ARBA00008982"/>
    </source>
</evidence>
<dbReference type="Gene3D" id="3.40.50.1260">
    <property type="entry name" value="Phosphoglycerate kinase, N-terminal domain"/>
    <property type="match status" value="2"/>
</dbReference>
<feature type="binding site" evidence="14">
    <location>
        <position position="118"/>
    </location>
    <ligand>
        <name>(2R)-3-phosphoglycerate</name>
        <dbReference type="ChEBI" id="CHEBI:58272"/>
    </ligand>
</feature>
<evidence type="ECO:0000256" key="1">
    <source>
        <dbReference type="ARBA" id="ARBA00000642"/>
    </source>
</evidence>
<dbReference type="PANTHER" id="PTHR11406">
    <property type="entry name" value="PHOSPHOGLYCERATE KINASE"/>
    <property type="match status" value="1"/>
</dbReference>
<keyword evidence="10 13" id="KW-0418">Kinase</keyword>
<evidence type="ECO:0000256" key="13">
    <source>
        <dbReference type="HAMAP-Rule" id="MF_00145"/>
    </source>
</evidence>
<feature type="binding site" evidence="14">
    <location>
        <position position="36"/>
    </location>
    <ligand>
        <name>(2R)-3-phosphoglycerate</name>
        <dbReference type="ChEBI" id="CHEBI:58272"/>
    </ligand>
</feature>
<evidence type="ECO:0000256" key="9">
    <source>
        <dbReference type="ARBA" id="ARBA00022741"/>
    </source>
</evidence>
<dbReference type="FunFam" id="3.40.50.1260:FF:000031">
    <property type="entry name" value="Phosphoglycerate kinase 1"/>
    <property type="match status" value="1"/>
</dbReference>
<evidence type="ECO:0000256" key="10">
    <source>
        <dbReference type="ARBA" id="ARBA00022777"/>
    </source>
</evidence>
<evidence type="ECO:0000256" key="6">
    <source>
        <dbReference type="ARBA" id="ARBA00016471"/>
    </source>
</evidence>
<dbReference type="GO" id="GO:0006094">
    <property type="term" value="P:gluconeogenesis"/>
    <property type="evidence" value="ECO:0007669"/>
    <property type="project" value="TreeGrafter"/>
</dbReference>
<dbReference type="Pfam" id="PF00162">
    <property type="entry name" value="PGK"/>
    <property type="match status" value="1"/>
</dbReference>
<dbReference type="PROSITE" id="PS00111">
    <property type="entry name" value="PGLYCERATE_KINASE"/>
    <property type="match status" value="1"/>
</dbReference>
<dbReference type="GO" id="GO:0006096">
    <property type="term" value="P:glycolytic process"/>
    <property type="evidence" value="ECO:0007669"/>
    <property type="project" value="UniProtKB-UniRule"/>
</dbReference>
<dbReference type="InterPro" id="IPR001576">
    <property type="entry name" value="Phosphoglycerate_kinase"/>
</dbReference>
<evidence type="ECO:0000313" key="17">
    <source>
        <dbReference type="EMBL" id="CAA9541781.1"/>
    </source>
</evidence>
<comment type="subcellular location">
    <subcellularLocation>
        <location evidence="13">Cytoplasm</location>
    </subcellularLocation>
</comment>
<evidence type="ECO:0000256" key="12">
    <source>
        <dbReference type="ARBA" id="ARBA00023152"/>
    </source>
</evidence>
<dbReference type="PIRSF" id="PIRSF000724">
    <property type="entry name" value="Pgk"/>
    <property type="match status" value="1"/>
</dbReference>
<keyword evidence="11 13" id="KW-0067">ATP-binding</keyword>
<keyword evidence="12 13" id="KW-0324">Glycolysis</keyword>
<comment type="pathway">
    <text evidence="2 13">Carbohydrate degradation; glycolysis; pyruvate from D-glyceraldehyde 3-phosphate: step 2/5.</text>
</comment>
<dbReference type="FunFam" id="3.40.50.1260:FF:000006">
    <property type="entry name" value="Phosphoglycerate kinase"/>
    <property type="match status" value="1"/>
</dbReference>
<evidence type="ECO:0000256" key="4">
    <source>
        <dbReference type="ARBA" id="ARBA00011245"/>
    </source>
</evidence>
<dbReference type="EMBL" id="CADCWG010000058">
    <property type="protein sequence ID" value="CAA9541781.1"/>
    <property type="molecule type" value="Genomic_DNA"/>
</dbReference>
<feature type="binding site" evidence="13">
    <location>
        <position position="151"/>
    </location>
    <ligand>
        <name>substrate</name>
    </ligand>
</feature>
<dbReference type="InterPro" id="IPR015824">
    <property type="entry name" value="Phosphoglycerate_kinase_N"/>
</dbReference>
<dbReference type="GO" id="GO:0043531">
    <property type="term" value="F:ADP binding"/>
    <property type="evidence" value="ECO:0007669"/>
    <property type="project" value="TreeGrafter"/>
</dbReference>
<organism evidence="17">
    <name type="scientific">uncultured Thermomicrobiales bacterium</name>
    <dbReference type="NCBI Taxonomy" id="1645740"/>
    <lineage>
        <taxon>Bacteria</taxon>
        <taxon>Pseudomonadati</taxon>
        <taxon>Thermomicrobiota</taxon>
        <taxon>Thermomicrobia</taxon>
        <taxon>Thermomicrobiales</taxon>
        <taxon>environmental samples</taxon>
    </lineage>
</organism>
<evidence type="ECO:0000256" key="8">
    <source>
        <dbReference type="ARBA" id="ARBA00022679"/>
    </source>
</evidence>
<sequence>MVMRSHRSADVAGRRVLLRADLNVPLAGTQVADDSRIRAALPTVRSLLERGARVVLVTHLGRPRGMPVEGLRVAPVADRLGSLLGRPVPVAPGVVGADVEAIAARLASGSVLLLENVRFEPGEERNDSILSRRLAALADVFVNDAFGAAHRAHASTVGVAEILPAYAGDLMLAEVRALGGLLSRPAAPFVAVLGGAKVSDKLGVIDTLLDRVDALLFGGGMANTFLAAEGDEIGRSLAEPDLADRARELLGRAADRGVSLLVPDDVVVAPSPDGPALTVGRDAIPADCSAFDIGPRTARTYSAVIATAKTVFWNGPLGMAEREAFARGTRAIAEAVAACAGTTVIGGGDSVAAVRASGLTDRIDHVSTGGGASLEFLEGRVLPGVAAIPDASPADSGPA</sequence>
<feature type="binding site" evidence="13 15">
    <location>
        <position position="321"/>
    </location>
    <ligand>
        <name>ATP</name>
        <dbReference type="ChEBI" id="CHEBI:30616"/>
    </ligand>
</feature>
<feature type="binding site" evidence="14">
    <location>
        <position position="151"/>
    </location>
    <ligand>
        <name>(2R)-3-phosphoglycerate</name>
        <dbReference type="ChEBI" id="CHEBI:58272"/>
    </ligand>
</feature>
<reference evidence="17" key="1">
    <citation type="submission" date="2020-02" db="EMBL/GenBank/DDBJ databases">
        <authorList>
            <person name="Meier V. D."/>
        </authorList>
    </citation>
    <scope>NUCLEOTIDE SEQUENCE</scope>
    <source>
        <strain evidence="17">AVDCRST_MAG49</strain>
    </source>
</reference>
<evidence type="ECO:0000256" key="16">
    <source>
        <dbReference type="RuleBase" id="RU000532"/>
    </source>
</evidence>
<proteinExistence type="inferred from homology"/>
<evidence type="ECO:0000256" key="14">
    <source>
        <dbReference type="PIRSR" id="PIRSR000724-1"/>
    </source>
</evidence>
<dbReference type="GO" id="GO:0005524">
    <property type="term" value="F:ATP binding"/>
    <property type="evidence" value="ECO:0007669"/>
    <property type="project" value="UniProtKB-KW"/>
</dbReference>
<evidence type="ECO:0000256" key="5">
    <source>
        <dbReference type="ARBA" id="ARBA00013061"/>
    </source>
</evidence>
<feature type="binding site" evidence="13">
    <location>
        <position position="118"/>
    </location>
    <ligand>
        <name>substrate</name>
    </ligand>
</feature>
<dbReference type="PRINTS" id="PR00477">
    <property type="entry name" value="PHGLYCKINASE"/>
</dbReference>
<comment type="caution">
    <text evidence="13">Lacks conserved residue(s) required for the propagation of feature annotation.</text>
</comment>
<dbReference type="UniPathway" id="UPA00109">
    <property type="reaction ID" value="UER00185"/>
</dbReference>
<dbReference type="GO" id="GO:0004618">
    <property type="term" value="F:phosphoglycerate kinase activity"/>
    <property type="evidence" value="ECO:0007669"/>
    <property type="project" value="UniProtKB-UniRule"/>
</dbReference>
<dbReference type="GO" id="GO:0005829">
    <property type="term" value="C:cytosol"/>
    <property type="evidence" value="ECO:0007669"/>
    <property type="project" value="TreeGrafter"/>
</dbReference>
<accession>A0A6J4U5S9</accession>
<dbReference type="EC" id="2.7.2.3" evidence="5 13"/>